<protein>
    <recommendedName>
        <fullName evidence="4">Glycosyltransferase family 39 protein</fullName>
    </recommendedName>
</protein>
<feature type="transmembrane region" description="Helical" evidence="1">
    <location>
        <begin position="168"/>
        <end position="194"/>
    </location>
</feature>
<keyword evidence="1" id="KW-0812">Transmembrane</keyword>
<name>A0A7J4IVM3_9ARCH</name>
<proteinExistence type="predicted"/>
<evidence type="ECO:0000256" key="1">
    <source>
        <dbReference type="SAM" id="Phobius"/>
    </source>
</evidence>
<feature type="transmembrane region" description="Helical" evidence="1">
    <location>
        <begin position="274"/>
        <end position="292"/>
    </location>
</feature>
<evidence type="ECO:0008006" key="4">
    <source>
        <dbReference type="Google" id="ProtNLM"/>
    </source>
</evidence>
<feature type="transmembrane region" description="Helical" evidence="1">
    <location>
        <begin position="9"/>
        <end position="29"/>
    </location>
</feature>
<feature type="transmembrane region" description="Helical" evidence="1">
    <location>
        <begin position="138"/>
        <end position="156"/>
    </location>
</feature>
<dbReference type="EMBL" id="DUGC01000050">
    <property type="protein sequence ID" value="HIH09578.1"/>
    <property type="molecule type" value="Genomic_DNA"/>
</dbReference>
<accession>A0A7J4IVM3</accession>
<feature type="transmembrane region" description="Helical" evidence="1">
    <location>
        <begin position="201"/>
        <end position="223"/>
    </location>
</feature>
<dbReference type="AlphaFoldDB" id="A0A7J4IVM3"/>
<gene>
    <name evidence="2" type="ORF">HA254_02805</name>
</gene>
<reference evidence="3" key="1">
    <citation type="journal article" date="2020" name="bioRxiv">
        <title>A rank-normalized archaeal taxonomy based on genome phylogeny resolves widespread incomplete and uneven classifications.</title>
        <authorList>
            <person name="Rinke C."/>
            <person name="Chuvochina M."/>
            <person name="Mussig A.J."/>
            <person name="Chaumeil P.-A."/>
            <person name="Waite D.W."/>
            <person name="Whitman W.B."/>
            <person name="Parks D.H."/>
            <person name="Hugenholtz P."/>
        </authorList>
    </citation>
    <scope>NUCLEOTIDE SEQUENCE [LARGE SCALE GENOMIC DNA]</scope>
</reference>
<sequence length="502" mass="55507">MDFFSERNFVVAAALSYVLVFIAFFPSYFASIDEHSILKNALLLREGNFALAESNPELACRASNYTSNGYVAGQFAGKSFFLLPFTFLGLEGVMISGLVVHLLNAFLLYLIFKRLSIDARFTILYIFFPAMIWESRTLFSELLVLTFFLGAFYFYLKKANFSSVISGALFGLAAFVRYDAAAGFMAFAAPLIIFDRRKLMGMLAGFVPAIALIALFNSAVYGGALQTGYGSGTSIAASVFSAFGLPTFLLSVLLLALVYPLMLPSIFAPKWRPYLAAFALLALGYLALNSRFTSFLAFDSSFATIVTARMRYLIPLAGMLLIPYALFLAGALERAKNTFNAFNFNKLKFNSNWVYAAALILFIVAGAYASSAHAGFINSRLQTYMQIRGNVPQGALMVGSSDDCIYSLSQNLERLPYLNVMPRQELTTKGPPLKLEERIGSSTYFIELRYSRHAGNDSQRQATIDAERAAMSDFLAANLDRLQLVFDTNSPNPLKIYRWEGG</sequence>
<feature type="transmembrane region" description="Helical" evidence="1">
    <location>
        <begin position="312"/>
        <end position="332"/>
    </location>
</feature>
<keyword evidence="1" id="KW-1133">Transmembrane helix</keyword>
<evidence type="ECO:0000313" key="2">
    <source>
        <dbReference type="EMBL" id="HIH09578.1"/>
    </source>
</evidence>
<keyword evidence="1" id="KW-0472">Membrane</keyword>
<evidence type="ECO:0000313" key="3">
    <source>
        <dbReference type="Proteomes" id="UP000565078"/>
    </source>
</evidence>
<organism evidence="2 3">
    <name type="scientific">Candidatus Iainarchaeum sp</name>
    <dbReference type="NCBI Taxonomy" id="3101447"/>
    <lineage>
        <taxon>Archaea</taxon>
        <taxon>Candidatus Iainarchaeota</taxon>
        <taxon>Candidatus Iainarchaeia</taxon>
        <taxon>Candidatus Iainarchaeales</taxon>
        <taxon>Candidatus Iainarchaeaceae</taxon>
        <taxon>Candidatus Iainarchaeum</taxon>
    </lineage>
</organism>
<feature type="transmembrane region" description="Helical" evidence="1">
    <location>
        <begin position="235"/>
        <end position="262"/>
    </location>
</feature>
<dbReference type="Proteomes" id="UP000565078">
    <property type="component" value="Unassembled WGS sequence"/>
</dbReference>
<feature type="transmembrane region" description="Helical" evidence="1">
    <location>
        <begin position="353"/>
        <end position="376"/>
    </location>
</feature>
<comment type="caution">
    <text evidence="2">The sequence shown here is derived from an EMBL/GenBank/DDBJ whole genome shotgun (WGS) entry which is preliminary data.</text>
</comment>
<feature type="transmembrane region" description="Helical" evidence="1">
    <location>
        <begin position="92"/>
        <end position="112"/>
    </location>
</feature>